<keyword evidence="2" id="KW-1185">Reference proteome</keyword>
<dbReference type="EMBL" id="ABCA03000052">
    <property type="protein sequence ID" value="EDR99974.1"/>
    <property type="molecule type" value="Genomic_DNA"/>
</dbReference>
<name>B0MQJ9_9FIRM</name>
<evidence type="ECO:0000313" key="2">
    <source>
        <dbReference type="Proteomes" id="UP000005326"/>
    </source>
</evidence>
<sequence>MPWYTYIVPEKTGIKPNIHHKSQMEKSKAADFSQRVGLGASRQNIKPEFIPER</sequence>
<proteinExistence type="predicted"/>
<reference evidence="1" key="1">
    <citation type="submission" date="2007-10" db="EMBL/GenBank/DDBJ databases">
        <authorList>
            <person name="Fulton L."/>
            <person name="Clifton S."/>
            <person name="Fulton B."/>
            <person name="Xu J."/>
            <person name="Minx P."/>
            <person name="Pepin K.H."/>
            <person name="Johnson M."/>
            <person name="Thiruvilangam P."/>
            <person name="Bhonagiri V."/>
            <person name="Nash W.E."/>
            <person name="Mardis E.R."/>
            <person name="Wilson R.K."/>
        </authorList>
    </citation>
    <scope>NUCLEOTIDE SEQUENCE [LARGE SCALE GENOMIC DNA]</scope>
    <source>
        <strain evidence="1">DSM 15702</strain>
    </source>
</reference>
<accession>B0MQJ9</accession>
<organism evidence="1 2">
    <name type="scientific">[Eubacterium] siraeum DSM 15702</name>
    <dbReference type="NCBI Taxonomy" id="428128"/>
    <lineage>
        <taxon>Bacteria</taxon>
        <taxon>Bacillati</taxon>
        <taxon>Bacillota</taxon>
        <taxon>Clostridia</taxon>
        <taxon>Eubacteriales</taxon>
        <taxon>Oscillospiraceae</taxon>
        <taxon>Oscillospiraceae incertae sedis</taxon>
    </lineage>
</organism>
<evidence type="ECO:0000313" key="1">
    <source>
        <dbReference type="EMBL" id="EDR99974.1"/>
    </source>
</evidence>
<protein>
    <submittedName>
        <fullName evidence="1">Uncharacterized protein</fullName>
    </submittedName>
</protein>
<comment type="caution">
    <text evidence="1">The sequence shown here is derived from an EMBL/GenBank/DDBJ whole genome shotgun (WGS) entry which is preliminary data.</text>
</comment>
<dbReference type="AlphaFoldDB" id="B0MQJ9"/>
<dbReference type="Proteomes" id="UP000005326">
    <property type="component" value="Unassembled WGS sequence"/>
</dbReference>
<gene>
    <name evidence="1" type="ORF">EUBSIR_02115</name>
</gene>
<reference evidence="1" key="2">
    <citation type="submission" date="2014-06" db="EMBL/GenBank/DDBJ databases">
        <title>Draft genome sequence of Eubacterium siraeum (DSM 15702).</title>
        <authorList>
            <person name="Sudarsanam P."/>
            <person name="Ley R."/>
            <person name="Guruge J."/>
            <person name="Turnbaugh P.J."/>
            <person name="Mahowald M."/>
            <person name="Liep D."/>
            <person name="Gordon J."/>
        </authorList>
    </citation>
    <scope>NUCLEOTIDE SEQUENCE</scope>
    <source>
        <strain evidence="1">DSM 15702</strain>
    </source>
</reference>